<sequence length="235" mass="25696">MAADVSSLVRLVSGYKDDRTVVKESSGEKTTAALMTRDLLGSGREGGGGGGGDRSLDLDLDLQVPTGWEKRLDLIVHFYCYLGKVYLQRRSTSQTNQTVPTFQDLNIPPRRSNSQAKPLLNLFDDTTPSFSDRPLSLSPNLSFQSVCTLDKVKSALERAKRDAVATFKKRQSPDDDHHHSMMLEVASPVAAGCPGCLSYVLVMKNNPTCPRCDTIVPLPSNSSIKKPKIDLNISI</sequence>
<accession>A0A8S9LFC6</accession>
<dbReference type="EMBL" id="QGKW02000276">
    <property type="protein sequence ID" value="KAF2606184.1"/>
    <property type="molecule type" value="Genomic_DNA"/>
</dbReference>
<evidence type="ECO:0000313" key="1">
    <source>
        <dbReference type="EMBL" id="KAF2606184.1"/>
    </source>
</evidence>
<dbReference type="PANTHER" id="PTHR33177:SF24">
    <property type="entry name" value="FILAMENTOUS HEMAGGLUTININ TRANSPORTER"/>
    <property type="match status" value="1"/>
</dbReference>
<organism evidence="1 2">
    <name type="scientific">Brassica cretica</name>
    <name type="common">Mustard</name>
    <dbReference type="NCBI Taxonomy" id="69181"/>
    <lineage>
        <taxon>Eukaryota</taxon>
        <taxon>Viridiplantae</taxon>
        <taxon>Streptophyta</taxon>
        <taxon>Embryophyta</taxon>
        <taxon>Tracheophyta</taxon>
        <taxon>Spermatophyta</taxon>
        <taxon>Magnoliopsida</taxon>
        <taxon>eudicotyledons</taxon>
        <taxon>Gunneridae</taxon>
        <taxon>Pentapetalae</taxon>
        <taxon>rosids</taxon>
        <taxon>malvids</taxon>
        <taxon>Brassicales</taxon>
        <taxon>Brassicaceae</taxon>
        <taxon>Brassiceae</taxon>
        <taxon>Brassica</taxon>
    </lineage>
</organism>
<protein>
    <submittedName>
        <fullName evidence="1">Uncharacterized protein</fullName>
    </submittedName>
</protein>
<name>A0A8S9LFC6_BRACR</name>
<comment type="caution">
    <text evidence="1">The sequence shown here is derived from an EMBL/GenBank/DDBJ whole genome shotgun (WGS) entry which is preliminary data.</text>
</comment>
<proteinExistence type="predicted"/>
<evidence type="ECO:0000313" key="2">
    <source>
        <dbReference type="Proteomes" id="UP000712281"/>
    </source>
</evidence>
<gene>
    <name evidence="1" type="ORF">F2Q68_00045345</name>
</gene>
<dbReference type="Proteomes" id="UP000712281">
    <property type="component" value="Unassembled WGS sequence"/>
</dbReference>
<reference evidence="1" key="1">
    <citation type="submission" date="2019-12" db="EMBL/GenBank/DDBJ databases">
        <title>Genome sequencing and annotation of Brassica cretica.</title>
        <authorList>
            <person name="Studholme D.J."/>
            <person name="Sarris P.F."/>
        </authorList>
    </citation>
    <scope>NUCLEOTIDE SEQUENCE</scope>
    <source>
        <strain evidence="1">PFS-001/15</strain>
        <tissue evidence="1">Leaf</tissue>
    </source>
</reference>
<dbReference type="AlphaFoldDB" id="A0A8S9LFC6"/>
<dbReference type="InterPro" id="IPR055281">
    <property type="entry name" value="GIR1-2/SIED1"/>
</dbReference>
<dbReference type="PANTHER" id="PTHR33177">
    <property type="entry name" value="PUTATIVE-RELATED"/>
    <property type="match status" value="1"/>
</dbReference>